<evidence type="ECO:0000313" key="2">
    <source>
        <dbReference type="EMBL" id="MBB5848802.1"/>
    </source>
</evidence>
<accession>A0A4Y8ZJS1</accession>
<dbReference type="SUPFAM" id="SSF51735">
    <property type="entry name" value="NAD(P)-binding Rossmann-fold domains"/>
    <property type="match status" value="1"/>
</dbReference>
<name>A0A4Y8ZJS1_9MICC</name>
<dbReference type="InterPro" id="IPR036291">
    <property type="entry name" value="NAD(P)-bd_dom_sf"/>
</dbReference>
<dbReference type="PANTHER" id="PTHR43245:SF13">
    <property type="entry name" value="UDP-D-APIOSE_UDP-D-XYLOSE SYNTHASE 2"/>
    <property type="match status" value="1"/>
</dbReference>
<dbReference type="GO" id="GO:0016853">
    <property type="term" value="F:isomerase activity"/>
    <property type="evidence" value="ECO:0007669"/>
    <property type="project" value="UniProtKB-KW"/>
</dbReference>
<keyword evidence="2" id="KW-0413">Isomerase</keyword>
<dbReference type="Pfam" id="PF01370">
    <property type="entry name" value="Epimerase"/>
    <property type="match status" value="1"/>
</dbReference>
<dbReference type="Gene3D" id="3.40.50.720">
    <property type="entry name" value="NAD(P)-binding Rossmann-like Domain"/>
    <property type="match status" value="1"/>
</dbReference>
<dbReference type="PANTHER" id="PTHR43245">
    <property type="entry name" value="BIFUNCTIONAL POLYMYXIN RESISTANCE PROTEIN ARNA"/>
    <property type="match status" value="1"/>
</dbReference>
<dbReference type="EMBL" id="JACHMW010000001">
    <property type="protein sequence ID" value="MBB5848802.1"/>
    <property type="molecule type" value="Genomic_DNA"/>
</dbReference>
<dbReference type="EC" id="5.1.3.25" evidence="2"/>
<evidence type="ECO:0000313" key="3">
    <source>
        <dbReference type="Proteomes" id="UP000567246"/>
    </source>
</evidence>
<keyword evidence="3" id="KW-1185">Reference proteome</keyword>
<organism evidence="2 3">
    <name type="scientific">Micrococcus endophyticus</name>
    <dbReference type="NCBI Taxonomy" id="455343"/>
    <lineage>
        <taxon>Bacteria</taxon>
        <taxon>Bacillati</taxon>
        <taxon>Actinomycetota</taxon>
        <taxon>Actinomycetes</taxon>
        <taxon>Micrococcales</taxon>
        <taxon>Micrococcaceae</taxon>
        <taxon>Micrococcus</taxon>
    </lineage>
</organism>
<dbReference type="Proteomes" id="UP000567246">
    <property type="component" value="Unassembled WGS sequence"/>
</dbReference>
<proteinExistence type="predicted"/>
<gene>
    <name evidence="2" type="ORF">HDA33_001366</name>
</gene>
<protein>
    <submittedName>
        <fullName evidence="2">dTDP-L-rhamnose 4-epimerase</fullName>
        <ecNumber evidence="2">5.1.3.25</ecNumber>
    </submittedName>
</protein>
<reference evidence="2 3" key="1">
    <citation type="submission" date="2020-08" db="EMBL/GenBank/DDBJ databases">
        <title>Sequencing the genomes of 1000 actinobacteria strains.</title>
        <authorList>
            <person name="Klenk H.-P."/>
        </authorList>
    </citation>
    <scope>NUCLEOTIDE SEQUENCE [LARGE SCALE GENOMIC DNA]</scope>
    <source>
        <strain evidence="2 3">DSM 17945</strain>
    </source>
</reference>
<dbReference type="RefSeq" id="WP_184172077.1">
    <property type="nucleotide sequence ID" value="NZ_BAABAG010000004.1"/>
</dbReference>
<evidence type="ECO:0000259" key="1">
    <source>
        <dbReference type="Pfam" id="PF01370"/>
    </source>
</evidence>
<feature type="domain" description="NAD-dependent epimerase/dehydratase" evidence="1">
    <location>
        <begin position="5"/>
        <end position="258"/>
    </location>
</feature>
<comment type="caution">
    <text evidence="2">The sequence shown here is derived from an EMBL/GenBank/DDBJ whole genome shotgun (WGS) entry which is preliminary data.</text>
</comment>
<dbReference type="InterPro" id="IPR001509">
    <property type="entry name" value="Epimerase_deHydtase"/>
</dbReference>
<dbReference type="InterPro" id="IPR050177">
    <property type="entry name" value="Lipid_A_modif_metabolic_enz"/>
</dbReference>
<sequence length="353" mass="37799">MTKYLITGGAGFIGQYVARALTRRGDEVVALDTLEQQVHADPQGAAARFPGDVLRRDVSDPASWADLPEVRGVIHLAAETGTAQSMYEQDRYRRVNVEGTRLAAEFAASRGVPLVFLSSRAVYGEGLVATSPMASSDGRDYGPDGLFVPSGEDQPHAPLSVYGETKSEAEEIARTALADGRLTILRPQNVVGLGQALHNPYTGVLAAFLARLKAGLPLTVYGDGTATRDFVHVSDVAAAIVWALEAPRRGEPVIANVGTGARMDLDELAETARAAGRGAAVEITHVEVHRAGDIDHACADMTHAWSLGMPRPRLTSQEAVADFISHSWDLEAADPRLWDRALEELTERGLTES</sequence>
<dbReference type="AlphaFoldDB" id="A0A4Y8ZJS1"/>